<proteinExistence type="predicted"/>
<evidence type="ECO:0000313" key="2">
    <source>
        <dbReference type="Proteomes" id="UP000799755"/>
    </source>
</evidence>
<comment type="caution">
    <text evidence="1">The sequence shown here is derived from an EMBL/GenBank/DDBJ whole genome shotgun (WGS) entry which is preliminary data.</text>
</comment>
<organism evidence="1 2">
    <name type="scientific">Lindgomyces ingoldianus</name>
    <dbReference type="NCBI Taxonomy" id="673940"/>
    <lineage>
        <taxon>Eukaryota</taxon>
        <taxon>Fungi</taxon>
        <taxon>Dikarya</taxon>
        <taxon>Ascomycota</taxon>
        <taxon>Pezizomycotina</taxon>
        <taxon>Dothideomycetes</taxon>
        <taxon>Pleosporomycetidae</taxon>
        <taxon>Pleosporales</taxon>
        <taxon>Lindgomycetaceae</taxon>
        <taxon>Lindgomyces</taxon>
    </lineage>
</organism>
<evidence type="ECO:0000313" key="1">
    <source>
        <dbReference type="EMBL" id="KAF2469777.1"/>
    </source>
</evidence>
<dbReference type="EMBL" id="MU003510">
    <property type="protein sequence ID" value="KAF2469777.1"/>
    <property type="molecule type" value="Genomic_DNA"/>
</dbReference>
<sequence>MMKRHGVHSRTFQAIPEPPQSCAQYFRAVEHYNVSSDGPATYSLFGWYGALAFHLCNPRGFFDKSDAGLYNPKTLGAGPIPTRCPPISKIIGDCADHALKGSVNPLAQDARLTEEISYGQTGCNQFIVGWGQDSLSPSGAYPPSIHGYRSLLINWFPRYIKHLSPLYSTPTNHVKPMESVSSSERALILVMADCTYEMLTLTSQYHQLHFLPDRLLDFVSPGRNMNSSPNIHYAPFKLSEAGLIEPRYTLEGFSVVEGKGYFPSRIDGVKHWKGVDFPVKPSRRQFLNNFSGKRWRARFGGWGALHALVTIETIEEVPLEKKFKIEKPHATRLYQCILISLTENSTRCSVFASSFVTFTRSSEFLFKVSNDHCHHIAPLDIRGCKWCAIRGDARRIVSAGVVYPYPFGHAIFTVRVAPAKSLVICYWCKRNISMIRLARLQSALRGTNPSMEDNPKNHEILRKNLCNYCREELRTDLDGDKTIENLPCEAFSAGVLSVLDWLLIPLYYAIPRFGCNEDQLKPKGTKPTYKGSSIYVDRMSVMTILQRTWVTQPAEQIFNRRKLEYVLRRVKAYVIQAKGKFIGKDEVRYSVEQPITRG</sequence>
<keyword evidence="2" id="KW-1185">Reference proteome</keyword>
<protein>
    <submittedName>
        <fullName evidence="1">Uncharacterized protein</fullName>
    </submittedName>
</protein>
<dbReference type="Proteomes" id="UP000799755">
    <property type="component" value="Unassembled WGS sequence"/>
</dbReference>
<accession>A0ACB6QUL9</accession>
<reference evidence="1" key="1">
    <citation type="journal article" date="2020" name="Stud. Mycol.">
        <title>101 Dothideomycetes genomes: a test case for predicting lifestyles and emergence of pathogens.</title>
        <authorList>
            <person name="Haridas S."/>
            <person name="Albert R."/>
            <person name="Binder M."/>
            <person name="Bloem J."/>
            <person name="Labutti K."/>
            <person name="Salamov A."/>
            <person name="Andreopoulos B."/>
            <person name="Baker S."/>
            <person name="Barry K."/>
            <person name="Bills G."/>
            <person name="Bluhm B."/>
            <person name="Cannon C."/>
            <person name="Castanera R."/>
            <person name="Culley D."/>
            <person name="Daum C."/>
            <person name="Ezra D."/>
            <person name="Gonzalez J."/>
            <person name="Henrissat B."/>
            <person name="Kuo A."/>
            <person name="Liang C."/>
            <person name="Lipzen A."/>
            <person name="Lutzoni F."/>
            <person name="Magnuson J."/>
            <person name="Mondo S."/>
            <person name="Nolan M."/>
            <person name="Ohm R."/>
            <person name="Pangilinan J."/>
            <person name="Park H.-J."/>
            <person name="Ramirez L."/>
            <person name="Alfaro M."/>
            <person name="Sun H."/>
            <person name="Tritt A."/>
            <person name="Yoshinaga Y."/>
            <person name="Zwiers L.-H."/>
            <person name="Turgeon B."/>
            <person name="Goodwin S."/>
            <person name="Spatafora J."/>
            <person name="Crous P."/>
            <person name="Grigoriev I."/>
        </authorList>
    </citation>
    <scope>NUCLEOTIDE SEQUENCE</scope>
    <source>
        <strain evidence="1">ATCC 200398</strain>
    </source>
</reference>
<gene>
    <name evidence="1" type="ORF">BDR25DRAFT_356028</name>
</gene>
<name>A0ACB6QUL9_9PLEO</name>